<dbReference type="Proteomes" id="UP000789525">
    <property type="component" value="Unassembled WGS sequence"/>
</dbReference>
<reference evidence="1" key="1">
    <citation type="submission" date="2021-06" db="EMBL/GenBank/DDBJ databases">
        <authorList>
            <person name="Kallberg Y."/>
            <person name="Tangrot J."/>
            <person name="Rosling A."/>
        </authorList>
    </citation>
    <scope>NUCLEOTIDE SEQUENCE</scope>
    <source>
        <strain evidence="1">CL356</strain>
    </source>
</reference>
<name>A0ACA9NT66_9GLOM</name>
<keyword evidence="2" id="KW-1185">Reference proteome</keyword>
<comment type="caution">
    <text evidence="1">The sequence shown here is derived from an EMBL/GenBank/DDBJ whole genome shotgun (WGS) entry which is preliminary data.</text>
</comment>
<protein>
    <submittedName>
        <fullName evidence="1">6344_t:CDS:1</fullName>
    </submittedName>
</protein>
<gene>
    <name evidence="1" type="ORF">ACOLOM_LOCUS8953</name>
</gene>
<accession>A0ACA9NT66</accession>
<dbReference type="EMBL" id="CAJVPT010024558">
    <property type="protein sequence ID" value="CAG8671040.1"/>
    <property type="molecule type" value="Genomic_DNA"/>
</dbReference>
<proteinExistence type="predicted"/>
<evidence type="ECO:0000313" key="2">
    <source>
        <dbReference type="Proteomes" id="UP000789525"/>
    </source>
</evidence>
<evidence type="ECO:0000313" key="1">
    <source>
        <dbReference type="EMBL" id="CAG8671040.1"/>
    </source>
</evidence>
<sequence length="60" mass="6725">VTKTGSTRKETEVKEQNGDISGETSGEITTGQHEPYYISLPIRRSLDRNLEKGLAYMKIP</sequence>
<organism evidence="1 2">
    <name type="scientific">Acaulospora colombiana</name>
    <dbReference type="NCBI Taxonomy" id="27376"/>
    <lineage>
        <taxon>Eukaryota</taxon>
        <taxon>Fungi</taxon>
        <taxon>Fungi incertae sedis</taxon>
        <taxon>Mucoromycota</taxon>
        <taxon>Glomeromycotina</taxon>
        <taxon>Glomeromycetes</taxon>
        <taxon>Diversisporales</taxon>
        <taxon>Acaulosporaceae</taxon>
        <taxon>Acaulospora</taxon>
    </lineage>
</organism>
<feature type="non-terminal residue" evidence="1">
    <location>
        <position position="1"/>
    </location>
</feature>